<organism evidence="2">
    <name type="scientific">Phytophthora nicotianae</name>
    <name type="common">Potato buckeye rot agent</name>
    <name type="synonym">Phytophthora parasitica</name>
    <dbReference type="NCBI Taxonomy" id="4792"/>
    <lineage>
        <taxon>Eukaryota</taxon>
        <taxon>Sar</taxon>
        <taxon>Stramenopiles</taxon>
        <taxon>Oomycota</taxon>
        <taxon>Peronosporomycetes</taxon>
        <taxon>Peronosporales</taxon>
        <taxon>Peronosporaceae</taxon>
        <taxon>Phytophthora</taxon>
    </lineage>
</organism>
<evidence type="ECO:0000256" key="1">
    <source>
        <dbReference type="SAM" id="MobiDB-lite"/>
    </source>
</evidence>
<feature type="compositionally biased region" description="Basic and acidic residues" evidence="1">
    <location>
        <begin position="55"/>
        <end position="73"/>
    </location>
</feature>
<feature type="region of interest" description="Disordered" evidence="1">
    <location>
        <begin position="1"/>
        <end position="89"/>
    </location>
</feature>
<dbReference type="EMBL" id="KI676850">
    <property type="protein sequence ID" value="ETL24340.1"/>
    <property type="molecule type" value="Genomic_DNA"/>
</dbReference>
<feature type="compositionally biased region" description="Basic residues" evidence="1">
    <location>
        <begin position="14"/>
        <end position="25"/>
    </location>
</feature>
<feature type="compositionally biased region" description="Low complexity" evidence="1">
    <location>
        <begin position="110"/>
        <end position="125"/>
    </location>
</feature>
<protein>
    <submittedName>
        <fullName evidence="2">Uncharacterized protein</fullName>
    </submittedName>
</protein>
<evidence type="ECO:0000313" key="2">
    <source>
        <dbReference type="EMBL" id="ETL24340.1"/>
    </source>
</evidence>
<accession>W2HQX9</accession>
<name>W2HQX9_PHYNI</name>
<feature type="region of interest" description="Disordered" evidence="1">
    <location>
        <begin position="110"/>
        <end position="149"/>
    </location>
</feature>
<gene>
    <name evidence="2" type="ORF">L916_21646</name>
</gene>
<dbReference type="Proteomes" id="UP000053864">
    <property type="component" value="Unassembled WGS sequence"/>
</dbReference>
<sequence>MTGTSVVYDVTNKRTPRRRRRKRLRSTPLQPWRFHSQSNDAPPPPHTSAGGEAAADAKEKTSTGRATAEDKETSQAGTAAEAKGTPDLEPAVSVVVADMVASVAIAAMAAQPDAAGCSTASSSTGNRKRNPQAPAKSRCRAVLQDNEED</sequence>
<reference evidence="2" key="1">
    <citation type="submission" date="2013-11" db="EMBL/GenBank/DDBJ databases">
        <title>The Genome Sequence of Phytophthora parasitica CJ05E6.</title>
        <authorList>
            <consortium name="The Broad Institute Genomics Platform"/>
            <person name="Russ C."/>
            <person name="Tyler B."/>
            <person name="Panabieres F."/>
            <person name="Shan W."/>
            <person name="Tripathy S."/>
            <person name="Grunwald N."/>
            <person name="Machado M."/>
            <person name="Johnson C.S."/>
            <person name="Arredondo F."/>
            <person name="Hong C."/>
            <person name="Coffey M."/>
            <person name="Young S.K."/>
            <person name="Zeng Q."/>
            <person name="Gargeya S."/>
            <person name="Fitzgerald M."/>
            <person name="Abouelleil A."/>
            <person name="Alvarado L."/>
            <person name="Chapman S.B."/>
            <person name="Gainer-Dewar J."/>
            <person name="Goldberg J."/>
            <person name="Griggs A."/>
            <person name="Gujja S."/>
            <person name="Hansen M."/>
            <person name="Howarth C."/>
            <person name="Imamovic A."/>
            <person name="Ireland A."/>
            <person name="Larimer J."/>
            <person name="McCowan C."/>
            <person name="Murphy C."/>
            <person name="Pearson M."/>
            <person name="Poon T.W."/>
            <person name="Priest M."/>
            <person name="Roberts A."/>
            <person name="Saif S."/>
            <person name="Shea T."/>
            <person name="Sykes S."/>
            <person name="Wortman J."/>
            <person name="Nusbaum C."/>
            <person name="Birren B."/>
        </authorList>
    </citation>
    <scope>NUCLEOTIDE SEQUENCE [LARGE SCALE GENOMIC DNA]</scope>
    <source>
        <strain evidence="2">CJ05E6</strain>
    </source>
</reference>
<dbReference type="AlphaFoldDB" id="W2HQX9"/>
<feature type="non-terminal residue" evidence="2">
    <location>
        <position position="149"/>
    </location>
</feature>
<proteinExistence type="predicted"/>